<name>A0ABR3S8J1_9PLEO</name>
<dbReference type="EMBL" id="JAKJXO020000001">
    <property type="protein sequence ID" value="KAL1613007.1"/>
    <property type="molecule type" value="Genomic_DNA"/>
</dbReference>
<gene>
    <name evidence="3" type="ORF">SLS60_001238</name>
</gene>
<reference evidence="3 4" key="1">
    <citation type="submission" date="2024-02" db="EMBL/GenBank/DDBJ databases">
        <title>De novo assembly and annotation of 12 fungi associated with fruit tree decline syndrome in Ontario, Canada.</title>
        <authorList>
            <person name="Sulman M."/>
            <person name="Ellouze W."/>
            <person name="Ilyukhin E."/>
        </authorList>
    </citation>
    <scope>NUCLEOTIDE SEQUENCE [LARGE SCALE GENOMIC DNA]</scope>
    <source>
        <strain evidence="3 4">M42-189</strain>
    </source>
</reference>
<evidence type="ECO:0000256" key="1">
    <source>
        <dbReference type="ARBA" id="ARBA00004123"/>
    </source>
</evidence>
<comment type="subcellular location">
    <subcellularLocation>
        <location evidence="1">Nucleus</location>
    </subcellularLocation>
</comment>
<keyword evidence="4" id="KW-1185">Reference proteome</keyword>
<dbReference type="PANTHER" id="PTHR31001">
    <property type="entry name" value="UNCHARACTERIZED TRANSCRIPTIONAL REGULATORY PROTEIN"/>
    <property type="match status" value="1"/>
</dbReference>
<sequence>MGTLLNDKEEYSRNQSLMEQTLSQSRTKTALDEVVTEIFSPAAQAAEVYHLQSVLPTKDQVFYMIDYHQNCMAYWVGGIYHGPSLRKALLEAYGEGDHFDLRCHDWRWCALLFSILSASIIGSPEEVSNAWGFSDADKLKLSRQWGNSMISCLQLGDYASKHHIYSVQAILNMHTSEHLVGSAKEWAVYQAASTVIARGLGLNK</sequence>
<organism evidence="3 4">
    <name type="scientific">Paraconiothyrium brasiliense</name>
    <dbReference type="NCBI Taxonomy" id="300254"/>
    <lineage>
        <taxon>Eukaryota</taxon>
        <taxon>Fungi</taxon>
        <taxon>Dikarya</taxon>
        <taxon>Ascomycota</taxon>
        <taxon>Pezizomycotina</taxon>
        <taxon>Dothideomycetes</taxon>
        <taxon>Pleosporomycetidae</taxon>
        <taxon>Pleosporales</taxon>
        <taxon>Massarineae</taxon>
        <taxon>Didymosphaeriaceae</taxon>
        <taxon>Paraconiothyrium</taxon>
    </lineage>
</organism>
<comment type="caution">
    <text evidence="3">The sequence shown here is derived from an EMBL/GenBank/DDBJ whole genome shotgun (WGS) entry which is preliminary data.</text>
</comment>
<evidence type="ECO:0000256" key="2">
    <source>
        <dbReference type="ARBA" id="ARBA00023242"/>
    </source>
</evidence>
<proteinExistence type="predicted"/>
<dbReference type="CDD" id="cd12148">
    <property type="entry name" value="fungal_TF_MHR"/>
    <property type="match status" value="1"/>
</dbReference>
<dbReference type="PANTHER" id="PTHR31001:SF89">
    <property type="entry name" value="ZN(2)-C6 FUNGAL-TYPE DOMAIN-CONTAINING PROTEIN"/>
    <property type="match status" value="1"/>
</dbReference>
<protein>
    <submittedName>
        <fullName evidence="3">Uncharacterized protein</fullName>
    </submittedName>
</protein>
<dbReference type="InterPro" id="IPR050613">
    <property type="entry name" value="Sec_Metabolite_Reg"/>
</dbReference>
<accession>A0ABR3S8J1</accession>
<dbReference type="Proteomes" id="UP001521785">
    <property type="component" value="Unassembled WGS sequence"/>
</dbReference>
<evidence type="ECO:0000313" key="3">
    <source>
        <dbReference type="EMBL" id="KAL1613007.1"/>
    </source>
</evidence>
<keyword evidence="2" id="KW-0539">Nucleus</keyword>
<evidence type="ECO:0000313" key="4">
    <source>
        <dbReference type="Proteomes" id="UP001521785"/>
    </source>
</evidence>